<name>A0A4S4L4I9_9AGAM</name>
<reference evidence="2 3" key="1">
    <citation type="submission" date="2019-02" db="EMBL/GenBank/DDBJ databases">
        <title>Genome sequencing of the rare red list fungi Bondarzewia mesenterica.</title>
        <authorList>
            <person name="Buettner E."/>
            <person name="Kellner H."/>
        </authorList>
    </citation>
    <scope>NUCLEOTIDE SEQUENCE [LARGE SCALE GENOMIC DNA]</scope>
    <source>
        <strain evidence="2 3">DSM 108281</strain>
    </source>
</reference>
<evidence type="ECO:0000256" key="1">
    <source>
        <dbReference type="SAM" id="MobiDB-lite"/>
    </source>
</evidence>
<dbReference type="AlphaFoldDB" id="A0A4S4L4I9"/>
<keyword evidence="3" id="KW-1185">Reference proteome</keyword>
<feature type="region of interest" description="Disordered" evidence="1">
    <location>
        <begin position="324"/>
        <end position="359"/>
    </location>
</feature>
<organism evidence="2 3">
    <name type="scientific">Bondarzewia mesenterica</name>
    <dbReference type="NCBI Taxonomy" id="1095465"/>
    <lineage>
        <taxon>Eukaryota</taxon>
        <taxon>Fungi</taxon>
        <taxon>Dikarya</taxon>
        <taxon>Basidiomycota</taxon>
        <taxon>Agaricomycotina</taxon>
        <taxon>Agaricomycetes</taxon>
        <taxon>Russulales</taxon>
        <taxon>Bondarzewiaceae</taxon>
        <taxon>Bondarzewia</taxon>
    </lineage>
</organism>
<gene>
    <name evidence="2" type="ORF">EW146_g9809</name>
</gene>
<feature type="region of interest" description="Disordered" evidence="1">
    <location>
        <begin position="284"/>
        <end position="308"/>
    </location>
</feature>
<feature type="compositionally biased region" description="Basic and acidic residues" evidence="1">
    <location>
        <begin position="349"/>
        <end position="359"/>
    </location>
</feature>
<feature type="region of interest" description="Disordered" evidence="1">
    <location>
        <begin position="1"/>
        <end position="27"/>
    </location>
</feature>
<proteinExistence type="predicted"/>
<feature type="non-terminal residue" evidence="2">
    <location>
        <position position="1"/>
    </location>
</feature>
<accession>A0A4S4L4I9</accession>
<evidence type="ECO:0000313" key="3">
    <source>
        <dbReference type="Proteomes" id="UP000310158"/>
    </source>
</evidence>
<dbReference type="EMBL" id="SGPL01000962">
    <property type="protein sequence ID" value="THH05791.1"/>
    <property type="molecule type" value="Genomic_DNA"/>
</dbReference>
<comment type="caution">
    <text evidence="2">The sequence shown here is derived from an EMBL/GenBank/DDBJ whole genome shotgun (WGS) entry which is preliminary data.</text>
</comment>
<sequence length="359" mass="37899">DKAASRPRGGTASSTTGRIPAGGVPQGGGLTGFCDGSGVGSGLARPGPKGSVLRRQVSGVVVGEEGKVTGAGNTRLSELIARFVRLSALVSLELGREVGAGVEDANEEVTASGQRGAYSRALRPSREWYMLLAGLLTRAVLEGYLSAGWRGLAPVQVVMGVGLGLGEGALAGSEEFDMLDPDELPDLEEAMRVLFPALRVYVDGGALGSGVGGGPRREDGEAEYEREMMARLARFLDVPAGTPDLSTHMEDLAWQYPAEPVERAALRFCEAIAKWRGKPEIETYKKRPPGYTPVPPSRGDGGVVNGSAAGVGRPSIERYFVMPPQQLQQQGRKRGRSIAEPRMSPGSWRAEKRAYVGPG</sequence>
<dbReference type="OrthoDB" id="2534923at2759"/>
<dbReference type="Proteomes" id="UP000310158">
    <property type="component" value="Unassembled WGS sequence"/>
</dbReference>
<evidence type="ECO:0000313" key="2">
    <source>
        <dbReference type="EMBL" id="THH05791.1"/>
    </source>
</evidence>
<protein>
    <submittedName>
        <fullName evidence="2">Uncharacterized protein</fullName>
    </submittedName>
</protein>